<proteinExistence type="predicted"/>
<evidence type="ECO:0000313" key="2">
    <source>
        <dbReference type="EMBL" id="KAF4657527.1"/>
    </source>
</evidence>
<gene>
    <name evidence="2" type="ORF">FOZ61_006219</name>
</gene>
<dbReference type="OrthoDB" id="10362617at2759"/>
<keyword evidence="1" id="KW-0812">Transmembrane</keyword>
<keyword evidence="1" id="KW-1133">Transmembrane helix</keyword>
<sequence length="412" mass="46073">MLVSLRQQRFLTSPRLLFLVAVITFLVALQYYFGRALDPHVGESMVLLPMLPAKISDGALVIGPSALLASSLTDPNSGRPQWVEYVAPSAGESDSPWTSIQCLAWHRNRSCAFDQIYYDSQLGNFVIALPDGELGNIKKAPYDGKALMFDSATDYDRHLDTGVAVTEDSLRELMKGATTDAKDRDEVPRFQPCIQFFKDKSEFAKWHREKQGFFFSWLRRGDTKPELIDGVTLQLLIFGPMNPGHFLYDSLYPAWITAVRFGYAFWPMNILPVDEGETKAARETPHWSVLKHFGRGQVFLTSELEAASVYSFSRLLVGCRDGDTIVHCPLDHRLYASVMDSDHVAFDPQCYDAEVAKIRSAKESLLRKAAAKLKPDLDYKNLTASEAVAAMLQVKPPNCPLRVPAIPPQCAC</sequence>
<reference evidence="2 3" key="1">
    <citation type="submission" date="2020-04" db="EMBL/GenBank/DDBJ databases">
        <title>Perkinsus olseni comparative genomics.</title>
        <authorList>
            <person name="Bogema D.R."/>
        </authorList>
    </citation>
    <scope>NUCLEOTIDE SEQUENCE [LARGE SCALE GENOMIC DNA]</scope>
    <source>
        <strain evidence="2">ATCC PRA-179</strain>
    </source>
</reference>
<evidence type="ECO:0000313" key="3">
    <source>
        <dbReference type="Proteomes" id="UP000570595"/>
    </source>
</evidence>
<comment type="caution">
    <text evidence="2">The sequence shown here is derived from an EMBL/GenBank/DDBJ whole genome shotgun (WGS) entry which is preliminary data.</text>
</comment>
<protein>
    <submittedName>
        <fullName evidence="2">Uncharacterized protein</fullName>
    </submittedName>
</protein>
<feature type="transmembrane region" description="Helical" evidence="1">
    <location>
        <begin position="16"/>
        <end position="33"/>
    </location>
</feature>
<evidence type="ECO:0000256" key="1">
    <source>
        <dbReference type="SAM" id="Phobius"/>
    </source>
</evidence>
<name>A0A7J6LE66_PEROL</name>
<dbReference type="Proteomes" id="UP000570595">
    <property type="component" value="Unassembled WGS sequence"/>
</dbReference>
<keyword evidence="1" id="KW-0472">Membrane</keyword>
<dbReference type="AlphaFoldDB" id="A0A7J6LE66"/>
<accession>A0A7J6LE66</accession>
<organism evidence="2 3">
    <name type="scientific">Perkinsus olseni</name>
    <name type="common">Perkinsus atlanticus</name>
    <dbReference type="NCBI Taxonomy" id="32597"/>
    <lineage>
        <taxon>Eukaryota</taxon>
        <taxon>Sar</taxon>
        <taxon>Alveolata</taxon>
        <taxon>Perkinsozoa</taxon>
        <taxon>Perkinsea</taxon>
        <taxon>Perkinsida</taxon>
        <taxon>Perkinsidae</taxon>
        <taxon>Perkinsus</taxon>
    </lineage>
</organism>
<dbReference type="EMBL" id="JABAHT010000350">
    <property type="protein sequence ID" value="KAF4657527.1"/>
    <property type="molecule type" value="Genomic_DNA"/>
</dbReference>